<dbReference type="Proteomes" id="UP001215216">
    <property type="component" value="Chromosome"/>
</dbReference>
<gene>
    <name evidence="1" type="ORF">P7079_03545</name>
</gene>
<dbReference type="RefSeq" id="WP_278013455.1">
    <property type="nucleotide sequence ID" value="NZ_CP121208.1"/>
</dbReference>
<accession>A0ABY8G1H3</accession>
<organism evidence="1 2">
    <name type="scientific">Arcanobacterium canis</name>
    <dbReference type="NCBI Taxonomy" id="999183"/>
    <lineage>
        <taxon>Bacteria</taxon>
        <taxon>Bacillati</taxon>
        <taxon>Actinomycetota</taxon>
        <taxon>Actinomycetes</taxon>
        <taxon>Actinomycetales</taxon>
        <taxon>Actinomycetaceae</taxon>
        <taxon>Arcanobacterium</taxon>
    </lineage>
</organism>
<dbReference type="InterPro" id="IPR029058">
    <property type="entry name" value="AB_hydrolase_fold"/>
</dbReference>
<name>A0ABY8G1H3_9ACTO</name>
<proteinExistence type="predicted"/>
<evidence type="ECO:0000313" key="2">
    <source>
        <dbReference type="Proteomes" id="UP001215216"/>
    </source>
</evidence>
<evidence type="ECO:0000313" key="1">
    <source>
        <dbReference type="EMBL" id="WFM84060.1"/>
    </source>
</evidence>
<keyword evidence="2" id="KW-1185">Reference proteome</keyword>
<dbReference type="EMBL" id="CP121208">
    <property type="protein sequence ID" value="WFM84060.1"/>
    <property type="molecule type" value="Genomic_DNA"/>
</dbReference>
<sequence>MNWLRQVGLAKRVVPKLESSSLALTLRQAETMPLSDGHYYVRLRFPRWHKRLGQYIKLYCNGEQIYGNVIEEPEAGTPIEYRNIVGSSANPADYSINLPDAFSVEISQYPFVTKQQARFDARFNVQQHGRVFYSIRGNLANPQRVLFTFPGFTLSTSSISYTVSYMKDLTPVELKNAAVVVFQDRYYVPGSYMLVDSEGAPVVDDVADAMQSILSSFGLTDSDAMLFGASKGASIALFYGQFLPKARLVLSTPQLNLPYYFTKPAFRENLYNLEALRSFTQPSELLLQYLTEGRHIDFFYTNRDELSNQSMVEFPIDARNFVSHRISGVHTDVARRGLPTMLGVMRGFLMGAQSAYLRPLVIDSVKIRLTDNGLISCDLSLLHRVQIDSEHNWYLQRRHGDGILRYEIEEVEPGRRFALNDMQLLNPQIDDLSGKWSLMYITENNSSDSANIECWSEELRRSGAPTGENAISPGDIDVRVASSGIYTIVDGDVVTPLRYTFMPGDRQADQIAVVISMNDNLSLESIGQPVSGVLILQPDQNINDALSQFIMRVSSRVYAQRILFFFDQNLKDSTYIPWALGFDWKSIVVDSLS</sequence>
<reference evidence="1 2" key="1">
    <citation type="submission" date="2023-03" db="EMBL/GenBank/DDBJ databases">
        <title>Complete genome of Arcanobacterium canis strain DSM 25104 isolated in 2010 from a canine otitis externa in Germany.</title>
        <authorList>
            <person name="Borowiak M."/>
            <person name="Kreitlow A."/>
            <person name="Malorny B."/>
            <person name="Laemmler C."/>
            <person name="Prenger-Berninghoff E."/>
            <person name="Ploetz M."/>
            <person name="Abdulmawjood A."/>
        </authorList>
    </citation>
    <scope>NUCLEOTIDE SEQUENCE [LARGE SCALE GENOMIC DNA]</scope>
    <source>
        <strain evidence="1 2">DSM 25104</strain>
    </source>
</reference>
<protein>
    <recommendedName>
        <fullName evidence="3">Accessory Sec system protein Asp2</fullName>
    </recommendedName>
</protein>
<evidence type="ECO:0008006" key="3">
    <source>
        <dbReference type="Google" id="ProtNLM"/>
    </source>
</evidence>
<dbReference type="SUPFAM" id="SSF53474">
    <property type="entry name" value="alpha/beta-Hydrolases"/>
    <property type="match status" value="1"/>
</dbReference>